<accession>A0A561BW84</accession>
<feature type="signal peptide" evidence="1">
    <location>
        <begin position="1"/>
        <end position="30"/>
    </location>
</feature>
<keyword evidence="3" id="KW-1185">Reference proteome</keyword>
<feature type="chain" id="PRO_5039455289" evidence="1">
    <location>
        <begin position="31"/>
        <end position="88"/>
    </location>
</feature>
<organism evidence="2 3">
    <name type="scientific">Kribbella amoyensis</name>
    <dbReference type="NCBI Taxonomy" id="996641"/>
    <lineage>
        <taxon>Bacteria</taxon>
        <taxon>Bacillati</taxon>
        <taxon>Actinomycetota</taxon>
        <taxon>Actinomycetes</taxon>
        <taxon>Propionibacteriales</taxon>
        <taxon>Kribbellaceae</taxon>
        <taxon>Kribbella</taxon>
    </lineage>
</organism>
<comment type="caution">
    <text evidence="2">The sequence shown here is derived from an EMBL/GenBank/DDBJ whole genome shotgun (WGS) entry which is preliminary data.</text>
</comment>
<dbReference type="Proteomes" id="UP000318380">
    <property type="component" value="Unassembled WGS sequence"/>
</dbReference>
<dbReference type="AlphaFoldDB" id="A0A561BW84"/>
<evidence type="ECO:0000256" key="1">
    <source>
        <dbReference type="SAM" id="SignalP"/>
    </source>
</evidence>
<evidence type="ECO:0000313" key="3">
    <source>
        <dbReference type="Proteomes" id="UP000318380"/>
    </source>
</evidence>
<evidence type="ECO:0000313" key="2">
    <source>
        <dbReference type="EMBL" id="TWD83150.1"/>
    </source>
</evidence>
<dbReference type="EMBL" id="VIVK01000001">
    <property type="protein sequence ID" value="TWD83150.1"/>
    <property type="molecule type" value="Genomic_DNA"/>
</dbReference>
<sequence length="88" mass="9417">MVRAKRMLAVAGIAAAGFVLPVATAASAHATTTPAASGPVVTASKGTWGCGWNRPACVAKQSEFKRFLCKVDPIYYLPTSGYWFNWYC</sequence>
<reference evidence="2 3" key="1">
    <citation type="submission" date="2019-06" db="EMBL/GenBank/DDBJ databases">
        <title>Sequencing the genomes of 1000 actinobacteria strains.</title>
        <authorList>
            <person name="Klenk H.-P."/>
        </authorList>
    </citation>
    <scope>NUCLEOTIDE SEQUENCE [LARGE SCALE GENOMIC DNA]</scope>
    <source>
        <strain evidence="2 3">DSM 24683</strain>
    </source>
</reference>
<dbReference type="RefSeq" id="WP_145809271.1">
    <property type="nucleotide sequence ID" value="NZ_VIVK01000001.1"/>
</dbReference>
<gene>
    <name evidence="2" type="ORF">FB561_4308</name>
</gene>
<proteinExistence type="predicted"/>
<protein>
    <submittedName>
        <fullName evidence="2">Uncharacterized protein</fullName>
    </submittedName>
</protein>
<keyword evidence="1" id="KW-0732">Signal</keyword>
<name>A0A561BW84_9ACTN</name>